<dbReference type="Gene3D" id="3.40.50.300">
    <property type="entry name" value="P-loop containing nucleotide triphosphate hydrolases"/>
    <property type="match status" value="1"/>
</dbReference>
<dbReference type="AlphaFoldDB" id="A0A644WN15"/>
<dbReference type="EC" id="3.6.3.-" evidence="6"/>
<evidence type="ECO:0000256" key="3">
    <source>
        <dbReference type="ARBA" id="ARBA00022741"/>
    </source>
</evidence>
<evidence type="ECO:0000256" key="4">
    <source>
        <dbReference type="ARBA" id="ARBA00022840"/>
    </source>
</evidence>
<dbReference type="InterPro" id="IPR027417">
    <property type="entry name" value="P-loop_NTPase"/>
</dbReference>
<dbReference type="PANTHER" id="PTHR42798">
    <property type="entry name" value="LIPOPROTEIN-RELEASING SYSTEM ATP-BINDING PROTEIN LOLD"/>
    <property type="match status" value="1"/>
</dbReference>
<dbReference type="SUPFAM" id="SSF52540">
    <property type="entry name" value="P-loop containing nucleoside triphosphate hydrolases"/>
    <property type="match status" value="1"/>
</dbReference>
<dbReference type="InterPro" id="IPR003593">
    <property type="entry name" value="AAA+_ATPase"/>
</dbReference>
<dbReference type="FunFam" id="3.40.50.300:FF:000032">
    <property type="entry name" value="Export ABC transporter ATP-binding protein"/>
    <property type="match status" value="1"/>
</dbReference>
<proteinExistence type="inferred from homology"/>
<protein>
    <submittedName>
        <fullName evidence="6">Putative hemin import ATP-binding protein HrtA</fullName>
        <ecNumber evidence="6">3.6.3.-</ecNumber>
    </submittedName>
</protein>
<evidence type="ECO:0000256" key="2">
    <source>
        <dbReference type="ARBA" id="ARBA00022448"/>
    </source>
</evidence>
<dbReference type="InterPro" id="IPR017871">
    <property type="entry name" value="ABC_transporter-like_CS"/>
</dbReference>
<comment type="caution">
    <text evidence="6">The sequence shown here is derived from an EMBL/GenBank/DDBJ whole genome shotgun (WGS) entry which is preliminary data.</text>
</comment>
<evidence type="ECO:0000313" key="6">
    <source>
        <dbReference type="EMBL" id="MPM04838.1"/>
    </source>
</evidence>
<accession>A0A644WN15</accession>
<name>A0A644WN15_9ZZZZ</name>
<feature type="domain" description="ABC transporter" evidence="5">
    <location>
        <begin position="6"/>
        <end position="223"/>
    </location>
</feature>
<dbReference type="GO" id="GO:0022857">
    <property type="term" value="F:transmembrane transporter activity"/>
    <property type="evidence" value="ECO:0007669"/>
    <property type="project" value="UniProtKB-ARBA"/>
</dbReference>
<evidence type="ECO:0000256" key="1">
    <source>
        <dbReference type="ARBA" id="ARBA00005417"/>
    </source>
</evidence>
<reference evidence="6" key="1">
    <citation type="submission" date="2019-08" db="EMBL/GenBank/DDBJ databases">
        <authorList>
            <person name="Kucharzyk K."/>
            <person name="Murdoch R.W."/>
            <person name="Higgins S."/>
            <person name="Loffler F."/>
        </authorList>
    </citation>
    <scope>NUCLEOTIDE SEQUENCE</scope>
</reference>
<organism evidence="6">
    <name type="scientific">bioreactor metagenome</name>
    <dbReference type="NCBI Taxonomy" id="1076179"/>
    <lineage>
        <taxon>unclassified sequences</taxon>
        <taxon>metagenomes</taxon>
        <taxon>ecological metagenomes</taxon>
    </lineage>
</organism>
<comment type="similarity">
    <text evidence="1">Belongs to the ABC transporter superfamily.</text>
</comment>
<dbReference type="PANTHER" id="PTHR42798:SF6">
    <property type="entry name" value="CELL DIVISION ATP-BINDING PROTEIN FTSE"/>
    <property type="match status" value="1"/>
</dbReference>
<evidence type="ECO:0000259" key="5">
    <source>
        <dbReference type="PROSITE" id="PS50893"/>
    </source>
</evidence>
<dbReference type="InterPro" id="IPR003439">
    <property type="entry name" value="ABC_transporter-like_ATP-bd"/>
</dbReference>
<dbReference type="GO" id="GO:0098796">
    <property type="term" value="C:membrane protein complex"/>
    <property type="evidence" value="ECO:0007669"/>
    <property type="project" value="UniProtKB-ARBA"/>
</dbReference>
<keyword evidence="2" id="KW-0813">Transport</keyword>
<sequence>MSEYALQLNNITKKYNDGESENIVLKDISLNVKHGEFVAIVGPSGSGKSTLLSIAGMLLSPNSGEIVLNGKCLSDEKQKNWTKIRRKQIGFIFQNHQLLPYLTVEDQLKLVKNMNKKVSLDVNETLKELGLKDCAKKYPSNMSGGEKQRIAIARAFMNNPDVILADEPTASLDGTRGRQVVEMIKKEVMKHNKAAVMVTHDERILDLVDVIYRMDKGVLVRDN</sequence>
<dbReference type="Pfam" id="PF00005">
    <property type="entry name" value="ABC_tran"/>
    <property type="match status" value="1"/>
</dbReference>
<dbReference type="GO" id="GO:0016887">
    <property type="term" value="F:ATP hydrolysis activity"/>
    <property type="evidence" value="ECO:0007669"/>
    <property type="project" value="InterPro"/>
</dbReference>
<dbReference type="InterPro" id="IPR017911">
    <property type="entry name" value="MacB-like_ATP-bd"/>
</dbReference>
<keyword evidence="6" id="KW-0378">Hydrolase</keyword>
<gene>
    <name evidence="6" type="primary">hrtA_1</name>
    <name evidence="6" type="ORF">SDC9_51119</name>
</gene>
<dbReference type="PROSITE" id="PS50893">
    <property type="entry name" value="ABC_TRANSPORTER_2"/>
    <property type="match status" value="1"/>
</dbReference>
<keyword evidence="4 6" id="KW-0067">ATP-binding</keyword>
<dbReference type="CDD" id="cd03255">
    <property type="entry name" value="ABC_MJ0796_LolCDE_FtsE"/>
    <property type="match status" value="1"/>
</dbReference>
<keyword evidence="3" id="KW-0547">Nucleotide-binding</keyword>
<dbReference type="GO" id="GO:0005524">
    <property type="term" value="F:ATP binding"/>
    <property type="evidence" value="ECO:0007669"/>
    <property type="project" value="UniProtKB-KW"/>
</dbReference>
<dbReference type="EMBL" id="VSSQ01001075">
    <property type="protein sequence ID" value="MPM04838.1"/>
    <property type="molecule type" value="Genomic_DNA"/>
</dbReference>
<dbReference type="SMART" id="SM00382">
    <property type="entry name" value="AAA"/>
    <property type="match status" value="1"/>
</dbReference>
<dbReference type="PROSITE" id="PS00211">
    <property type="entry name" value="ABC_TRANSPORTER_1"/>
    <property type="match status" value="1"/>
</dbReference>